<dbReference type="AlphaFoldDB" id="A0A7C8I285"/>
<dbReference type="OrthoDB" id="1606438at2759"/>
<dbReference type="Proteomes" id="UP000481861">
    <property type="component" value="Unassembled WGS sequence"/>
</dbReference>
<dbReference type="GO" id="GO:0008171">
    <property type="term" value="F:O-methyltransferase activity"/>
    <property type="evidence" value="ECO:0007669"/>
    <property type="project" value="InterPro"/>
</dbReference>
<keyword evidence="3" id="KW-0949">S-adenosyl-L-methionine</keyword>
<keyword evidence="2 5" id="KW-0808">Transferase</keyword>
<keyword evidence="1 5" id="KW-0489">Methyltransferase</keyword>
<comment type="caution">
    <text evidence="5">The sequence shown here is derived from an EMBL/GenBank/DDBJ whole genome shotgun (WGS) entry which is preliminary data.</text>
</comment>
<dbReference type="GO" id="GO:0032259">
    <property type="term" value="P:methylation"/>
    <property type="evidence" value="ECO:0007669"/>
    <property type="project" value="UniProtKB-KW"/>
</dbReference>
<gene>
    <name evidence="5" type="ORF">BDV95DRAFT_271693</name>
</gene>
<evidence type="ECO:0000256" key="2">
    <source>
        <dbReference type="ARBA" id="ARBA00022679"/>
    </source>
</evidence>
<protein>
    <submittedName>
        <fullName evidence="5">O-methyltransferase-domain-containing protein</fullName>
    </submittedName>
</protein>
<dbReference type="PANTHER" id="PTHR43712:SF12">
    <property type="entry name" value="STERIGMATOCYSTIN 8-O-METHYLTRANSFERASE"/>
    <property type="match status" value="1"/>
</dbReference>
<evidence type="ECO:0000259" key="4">
    <source>
        <dbReference type="Pfam" id="PF00891"/>
    </source>
</evidence>
<proteinExistence type="predicted"/>
<dbReference type="InterPro" id="IPR029063">
    <property type="entry name" value="SAM-dependent_MTases_sf"/>
</dbReference>
<dbReference type="InterPro" id="IPR036388">
    <property type="entry name" value="WH-like_DNA-bd_sf"/>
</dbReference>
<keyword evidence="6" id="KW-1185">Reference proteome</keyword>
<dbReference type="Gene3D" id="1.10.10.10">
    <property type="entry name" value="Winged helix-like DNA-binding domain superfamily/Winged helix DNA-binding domain"/>
    <property type="match status" value="1"/>
</dbReference>
<dbReference type="SUPFAM" id="SSF53335">
    <property type="entry name" value="S-adenosyl-L-methionine-dependent methyltransferases"/>
    <property type="match status" value="1"/>
</dbReference>
<evidence type="ECO:0000313" key="5">
    <source>
        <dbReference type="EMBL" id="KAF2864873.1"/>
    </source>
</evidence>
<dbReference type="Pfam" id="PF00891">
    <property type="entry name" value="Methyltransf_2"/>
    <property type="match status" value="1"/>
</dbReference>
<dbReference type="InterPro" id="IPR001077">
    <property type="entry name" value="COMT_C"/>
</dbReference>
<accession>A0A7C8I285</accession>
<dbReference type="PROSITE" id="PS51683">
    <property type="entry name" value="SAM_OMT_II"/>
    <property type="match status" value="1"/>
</dbReference>
<dbReference type="PANTHER" id="PTHR43712">
    <property type="entry name" value="PUTATIVE (AFU_ORTHOLOGUE AFUA_4G14580)-RELATED"/>
    <property type="match status" value="1"/>
</dbReference>
<reference evidence="5 6" key="1">
    <citation type="submission" date="2020-01" db="EMBL/GenBank/DDBJ databases">
        <authorList>
            <consortium name="DOE Joint Genome Institute"/>
            <person name="Haridas S."/>
            <person name="Albert R."/>
            <person name="Binder M."/>
            <person name="Bloem J."/>
            <person name="Labutti K."/>
            <person name="Salamov A."/>
            <person name="Andreopoulos B."/>
            <person name="Baker S.E."/>
            <person name="Barry K."/>
            <person name="Bills G."/>
            <person name="Bluhm B.H."/>
            <person name="Cannon C."/>
            <person name="Castanera R."/>
            <person name="Culley D.E."/>
            <person name="Daum C."/>
            <person name="Ezra D."/>
            <person name="Gonzalez J.B."/>
            <person name="Henrissat B."/>
            <person name="Kuo A."/>
            <person name="Liang C."/>
            <person name="Lipzen A."/>
            <person name="Lutzoni F."/>
            <person name="Magnuson J."/>
            <person name="Mondo S."/>
            <person name="Nolan M."/>
            <person name="Ohm R."/>
            <person name="Pangilinan J."/>
            <person name="Park H.-J.H."/>
            <person name="Ramirez L."/>
            <person name="Alfaro M."/>
            <person name="Sun H."/>
            <person name="Tritt A."/>
            <person name="Yoshinaga Y."/>
            <person name="Zwiers L.-H.L."/>
            <person name="Turgeon B.G."/>
            <person name="Goodwin S.B."/>
            <person name="Spatafora J.W."/>
            <person name="Crous P.W."/>
            <person name="Grigoriev I.V."/>
        </authorList>
    </citation>
    <scope>NUCLEOTIDE SEQUENCE [LARGE SCALE GENOMIC DNA]</scope>
    <source>
        <strain evidence="5 6">CBS 611.86</strain>
    </source>
</reference>
<dbReference type="Gene3D" id="3.40.50.150">
    <property type="entry name" value="Vaccinia Virus protein VP39"/>
    <property type="match status" value="1"/>
</dbReference>
<evidence type="ECO:0000256" key="3">
    <source>
        <dbReference type="ARBA" id="ARBA00022691"/>
    </source>
</evidence>
<dbReference type="EMBL" id="JAADJZ010000039">
    <property type="protein sequence ID" value="KAF2864873.1"/>
    <property type="molecule type" value="Genomic_DNA"/>
</dbReference>
<dbReference type="InterPro" id="IPR036390">
    <property type="entry name" value="WH_DNA-bd_sf"/>
</dbReference>
<organism evidence="5 6">
    <name type="scientific">Massariosphaeria phaeospora</name>
    <dbReference type="NCBI Taxonomy" id="100035"/>
    <lineage>
        <taxon>Eukaryota</taxon>
        <taxon>Fungi</taxon>
        <taxon>Dikarya</taxon>
        <taxon>Ascomycota</taxon>
        <taxon>Pezizomycotina</taxon>
        <taxon>Dothideomycetes</taxon>
        <taxon>Pleosporomycetidae</taxon>
        <taxon>Pleosporales</taxon>
        <taxon>Pleosporales incertae sedis</taxon>
        <taxon>Massariosphaeria</taxon>
    </lineage>
</organism>
<evidence type="ECO:0000313" key="6">
    <source>
        <dbReference type="Proteomes" id="UP000481861"/>
    </source>
</evidence>
<feature type="domain" description="O-methyltransferase C-terminal" evidence="4">
    <location>
        <begin position="224"/>
        <end position="391"/>
    </location>
</feature>
<evidence type="ECO:0000256" key="1">
    <source>
        <dbReference type="ARBA" id="ARBA00022603"/>
    </source>
</evidence>
<dbReference type="InterPro" id="IPR016461">
    <property type="entry name" value="COMT-like"/>
</dbReference>
<dbReference type="SUPFAM" id="SSF46785">
    <property type="entry name" value="Winged helix' DNA-binding domain"/>
    <property type="match status" value="1"/>
</dbReference>
<sequence length="417" mass="45607">MAAPSRIVSLATSIEQNTRIVDTYINENGLPSPSFAASTPPDIPLPAEISKAKDEALEAMDELQALLLGPMNKVVHDLIHVPTSLTSLHAIAKLDLASKFPPNTTTTIAELAQKSGLHESDCTRLVRHAVNHRLFTEPSPGVVAHSAATSAIATVPLFRAWIEEGCAIMWSSAPHIVPAMQRWPGSEEPSQTAYNLAQHTPRSFFADIAHDASGARAARFADSMSFFQASPALRTQLLVDNYDWSACGVVVDVGGSHGVVAAELVRRYPKLRAVVQDLPEVIAAAPTGVDRVEFQAHDFFTEQPVRDADVYLLRMILHNWGDAYCIRILRQLVPALKPGARIVINDHVVLEPGVLSAYKDRPVRSFDLVMKACFNAKERDVHDWTSLLREADERFVVAGVKRPEGSQLQIVDVAWSG</sequence>
<name>A0A7C8I285_9PLEO</name>
<dbReference type="CDD" id="cd02440">
    <property type="entry name" value="AdoMet_MTases"/>
    <property type="match status" value="1"/>
</dbReference>